<protein>
    <submittedName>
        <fullName evidence="2">PepSY domain-containing protein</fullName>
    </submittedName>
</protein>
<dbReference type="Proteomes" id="UP001156141">
    <property type="component" value="Unassembled WGS sequence"/>
</dbReference>
<evidence type="ECO:0000313" key="3">
    <source>
        <dbReference type="Proteomes" id="UP001156141"/>
    </source>
</evidence>
<proteinExistence type="predicted"/>
<keyword evidence="1" id="KW-1133">Transmembrane helix</keyword>
<comment type="caution">
    <text evidence="2">The sequence shown here is derived from an EMBL/GenBank/DDBJ whole genome shotgun (WGS) entry which is preliminary data.</text>
</comment>
<gene>
    <name evidence="2" type="ORF">MKW35_00560</name>
</gene>
<dbReference type="RefSeq" id="WP_240571215.1">
    <property type="nucleotide sequence ID" value="NZ_CP136709.1"/>
</dbReference>
<accession>A0ABS9RDT6</accession>
<keyword evidence="3" id="KW-1185">Reference proteome</keyword>
<feature type="transmembrane region" description="Helical" evidence="1">
    <location>
        <begin position="314"/>
        <end position="339"/>
    </location>
</feature>
<evidence type="ECO:0000313" key="2">
    <source>
        <dbReference type="EMBL" id="MCH4551102.1"/>
    </source>
</evidence>
<dbReference type="PANTHER" id="PTHR34219:SF8">
    <property type="entry name" value="PEPSY DOMAIN-CONTAINING PROTEIN"/>
    <property type="match status" value="1"/>
</dbReference>
<evidence type="ECO:0000256" key="1">
    <source>
        <dbReference type="SAM" id="Phobius"/>
    </source>
</evidence>
<reference evidence="2" key="1">
    <citation type="submission" date="2022-02" db="EMBL/GenBank/DDBJ databases">
        <title>Aestuariibaculum sp., a marine bacterium isolated from sediment in Guangxi.</title>
        <authorList>
            <person name="Ying J."/>
        </authorList>
    </citation>
    <scope>NUCLEOTIDE SEQUENCE</scope>
    <source>
        <strain evidence="2">L182</strain>
    </source>
</reference>
<sequence length="346" mass="39417">MNNRTLLKYHSYLGLIAGIFLVVMGLTGAVLAFNEDIDEAVFKEYQVEDFSNSLALDRAIETVQNNFPEWEARIVHFKKGESILFNLRLPDSRRFVFVHPQTGQIIANIDANATITKWILKLHYSFFAGVIGRFCVLFVGILFFLSLITGIILYRKVIIKTLLFQVKIKRGHTRNFYSALHRYVGVWALLLNLVLVITGIFLAYKVAKAGLETPNMPELVKLNISVEQSLKNINKKYPDFTPTYIRIPKKSSEAITVNGVFKSDPFYYSQYFNKFLLDYKTGEVIKVSKVSEAGVITRLDSMISPLHFGQYGGFIIKLLYGFIGISGPFLSVTGFVIWYKKKSKTK</sequence>
<feature type="transmembrane region" description="Helical" evidence="1">
    <location>
        <begin position="12"/>
        <end position="33"/>
    </location>
</feature>
<feature type="transmembrane region" description="Helical" evidence="1">
    <location>
        <begin position="126"/>
        <end position="154"/>
    </location>
</feature>
<keyword evidence="1" id="KW-0812">Transmembrane</keyword>
<organism evidence="2 3">
    <name type="scientific">Aestuariibaculum lutulentum</name>
    <dbReference type="NCBI Taxonomy" id="2920935"/>
    <lineage>
        <taxon>Bacteria</taxon>
        <taxon>Pseudomonadati</taxon>
        <taxon>Bacteroidota</taxon>
        <taxon>Flavobacteriia</taxon>
        <taxon>Flavobacteriales</taxon>
        <taxon>Flavobacteriaceae</taxon>
    </lineage>
</organism>
<dbReference type="PANTHER" id="PTHR34219">
    <property type="entry name" value="IRON-REGULATED INNER MEMBRANE PROTEIN-RELATED"/>
    <property type="match status" value="1"/>
</dbReference>
<dbReference type="EMBL" id="JAKVQD010000001">
    <property type="protein sequence ID" value="MCH4551102.1"/>
    <property type="molecule type" value="Genomic_DNA"/>
</dbReference>
<feature type="transmembrane region" description="Helical" evidence="1">
    <location>
        <begin position="184"/>
        <end position="204"/>
    </location>
</feature>
<keyword evidence="1" id="KW-0472">Membrane</keyword>
<name>A0ABS9RDT6_9FLAO</name>
<dbReference type="Pfam" id="PF03929">
    <property type="entry name" value="PepSY_TM"/>
    <property type="match status" value="1"/>
</dbReference>
<dbReference type="InterPro" id="IPR005625">
    <property type="entry name" value="PepSY-ass_TM"/>
</dbReference>